<dbReference type="Proteomes" id="UP000229132">
    <property type="component" value="Unassembled WGS sequence"/>
</dbReference>
<dbReference type="PANTHER" id="PTHR14969">
    <property type="entry name" value="SPHINGOSINE-1-PHOSPHATE PHOSPHOHYDROLASE"/>
    <property type="match status" value="1"/>
</dbReference>
<comment type="caution">
    <text evidence="3">The sequence shown here is derived from an EMBL/GenBank/DDBJ whole genome shotgun (WGS) entry which is preliminary data.</text>
</comment>
<sequence>MLLNNQIFFFFYNLSHQSIFFDRVIIFFADIFPYIVVVLAVIFLLFHNEVLFSQNPIKEFIKKWKEITFVFFSGAFAWILAHFLKFLFHIERPFDLFTQVIPLFSETGYAFPSGHATFFMALAVALFFNHKKVGYVFILFALLIGIARIMAGVHFPIDILGGFILGFFIAFFLKNV</sequence>
<accession>A0A2J0MI91</accession>
<dbReference type="Pfam" id="PF01569">
    <property type="entry name" value="PAP2"/>
    <property type="match status" value="1"/>
</dbReference>
<dbReference type="InterPro" id="IPR036938">
    <property type="entry name" value="PAP2/HPO_sf"/>
</dbReference>
<evidence type="ECO:0000313" key="4">
    <source>
        <dbReference type="Proteomes" id="UP000229132"/>
    </source>
</evidence>
<reference evidence="4" key="1">
    <citation type="submission" date="2017-09" db="EMBL/GenBank/DDBJ databases">
        <title>Depth-based differentiation of microbial function through sediment-hosted aquifers and enrichment of novel symbionts in the deep terrestrial subsurface.</title>
        <authorList>
            <person name="Probst A.J."/>
            <person name="Ladd B."/>
            <person name="Jarett J.K."/>
            <person name="Geller-Mcgrath D.E."/>
            <person name="Sieber C.M.K."/>
            <person name="Emerson J.B."/>
            <person name="Anantharaman K."/>
            <person name="Thomas B.C."/>
            <person name="Malmstrom R."/>
            <person name="Stieglmeier M."/>
            <person name="Klingl A."/>
            <person name="Woyke T."/>
            <person name="Ryan C.M."/>
            <person name="Banfield J.F."/>
        </authorList>
    </citation>
    <scope>NUCLEOTIDE SEQUENCE [LARGE SCALE GENOMIC DNA]</scope>
</reference>
<dbReference type="PANTHER" id="PTHR14969:SF13">
    <property type="entry name" value="AT30094P"/>
    <property type="match status" value="1"/>
</dbReference>
<feature type="domain" description="Phosphatidic acid phosphatase type 2/haloperoxidase" evidence="2">
    <location>
        <begin position="66"/>
        <end position="174"/>
    </location>
</feature>
<dbReference type="Gene3D" id="1.20.144.10">
    <property type="entry name" value="Phosphatidic acid phosphatase type 2/haloperoxidase"/>
    <property type="match status" value="1"/>
</dbReference>
<feature type="transmembrane region" description="Helical" evidence="1">
    <location>
        <begin position="108"/>
        <end position="128"/>
    </location>
</feature>
<dbReference type="SUPFAM" id="SSF48317">
    <property type="entry name" value="Acid phosphatase/Vanadium-dependent haloperoxidase"/>
    <property type="match status" value="1"/>
</dbReference>
<evidence type="ECO:0000259" key="2">
    <source>
        <dbReference type="SMART" id="SM00014"/>
    </source>
</evidence>
<feature type="transmembrane region" description="Helical" evidence="1">
    <location>
        <begin position="157"/>
        <end position="173"/>
    </location>
</feature>
<dbReference type="SMART" id="SM00014">
    <property type="entry name" value="acidPPc"/>
    <property type="match status" value="1"/>
</dbReference>
<keyword evidence="1" id="KW-0472">Membrane</keyword>
<keyword evidence="1" id="KW-1133">Transmembrane helix</keyword>
<keyword evidence="1" id="KW-0812">Transmembrane</keyword>
<organism evidence="3 4">
    <name type="scientific">Candidatus Nomurabacteria bacterium CG_4_10_14_0_2_um_filter_33_9</name>
    <dbReference type="NCBI Taxonomy" id="1974728"/>
    <lineage>
        <taxon>Bacteria</taxon>
        <taxon>Candidatus Nomuraibacteriota</taxon>
    </lineage>
</organism>
<dbReference type="EMBL" id="PFOX01000010">
    <property type="protein sequence ID" value="PIZ86290.1"/>
    <property type="molecule type" value="Genomic_DNA"/>
</dbReference>
<dbReference type="AlphaFoldDB" id="A0A2J0MI91"/>
<gene>
    <name evidence="3" type="ORF">COX94_00580</name>
</gene>
<feature type="transmembrane region" description="Helical" evidence="1">
    <location>
        <begin position="20"/>
        <end position="46"/>
    </location>
</feature>
<protein>
    <recommendedName>
        <fullName evidence="2">Phosphatidic acid phosphatase type 2/haloperoxidase domain-containing protein</fullName>
    </recommendedName>
</protein>
<name>A0A2J0MI91_9BACT</name>
<feature type="transmembrane region" description="Helical" evidence="1">
    <location>
        <begin position="133"/>
        <end position="151"/>
    </location>
</feature>
<proteinExistence type="predicted"/>
<evidence type="ECO:0000313" key="3">
    <source>
        <dbReference type="EMBL" id="PIZ86290.1"/>
    </source>
</evidence>
<feature type="transmembrane region" description="Helical" evidence="1">
    <location>
        <begin position="67"/>
        <end position="88"/>
    </location>
</feature>
<dbReference type="InterPro" id="IPR000326">
    <property type="entry name" value="PAP2/HPO"/>
</dbReference>
<evidence type="ECO:0000256" key="1">
    <source>
        <dbReference type="SAM" id="Phobius"/>
    </source>
</evidence>